<evidence type="ECO:0000256" key="5">
    <source>
        <dbReference type="ARBA" id="ARBA00023136"/>
    </source>
</evidence>
<feature type="transmembrane region" description="Helical" evidence="9">
    <location>
        <begin position="29"/>
        <end position="55"/>
    </location>
</feature>
<evidence type="ECO:0000256" key="3">
    <source>
        <dbReference type="ARBA" id="ARBA00022989"/>
    </source>
</evidence>
<dbReference type="PRINTS" id="PR00237">
    <property type="entry name" value="GPCRRHODOPSN"/>
</dbReference>
<reference evidence="11" key="1">
    <citation type="submission" date="2022-11" db="UniProtKB">
        <authorList>
            <consortium name="EnsemblMetazoa"/>
        </authorList>
    </citation>
    <scope>IDENTIFICATION</scope>
</reference>
<keyword evidence="6 8" id="KW-0675">Receptor</keyword>
<name>A0A914BQS5_PATMI</name>
<dbReference type="AlphaFoldDB" id="A0A914BQS5"/>
<keyword evidence="7 8" id="KW-0807">Transducer</keyword>
<dbReference type="Gene3D" id="1.20.1070.10">
    <property type="entry name" value="Rhodopsin 7-helix transmembrane proteins"/>
    <property type="match status" value="1"/>
</dbReference>
<dbReference type="InterPro" id="IPR000276">
    <property type="entry name" value="GPCR_Rhodpsn"/>
</dbReference>
<feature type="transmembrane region" description="Helical" evidence="9">
    <location>
        <begin position="145"/>
        <end position="167"/>
    </location>
</feature>
<feature type="transmembrane region" description="Helical" evidence="9">
    <location>
        <begin position="204"/>
        <end position="225"/>
    </location>
</feature>
<evidence type="ECO:0000313" key="11">
    <source>
        <dbReference type="EnsemblMetazoa" id="XP_038078006.1"/>
    </source>
</evidence>
<feature type="transmembrane region" description="Helical" evidence="9">
    <location>
        <begin position="103"/>
        <end position="124"/>
    </location>
</feature>
<dbReference type="GO" id="GO:0005886">
    <property type="term" value="C:plasma membrane"/>
    <property type="evidence" value="ECO:0007669"/>
    <property type="project" value="TreeGrafter"/>
</dbReference>
<feature type="transmembrane region" description="Helical" evidence="9">
    <location>
        <begin position="294"/>
        <end position="318"/>
    </location>
</feature>
<dbReference type="SMART" id="SM01381">
    <property type="entry name" value="7TM_GPCR_Srsx"/>
    <property type="match status" value="1"/>
</dbReference>
<keyword evidence="3 9" id="KW-1133">Transmembrane helix</keyword>
<evidence type="ECO:0000256" key="6">
    <source>
        <dbReference type="ARBA" id="ARBA00023170"/>
    </source>
</evidence>
<keyword evidence="12" id="KW-1185">Reference proteome</keyword>
<evidence type="ECO:0000256" key="7">
    <source>
        <dbReference type="ARBA" id="ARBA00023224"/>
    </source>
</evidence>
<dbReference type="PROSITE" id="PS00237">
    <property type="entry name" value="G_PROTEIN_RECEP_F1_1"/>
    <property type="match status" value="1"/>
</dbReference>
<dbReference type="Pfam" id="PF00001">
    <property type="entry name" value="7tm_1"/>
    <property type="match status" value="1"/>
</dbReference>
<evidence type="ECO:0000256" key="1">
    <source>
        <dbReference type="ARBA" id="ARBA00004141"/>
    </source>
</evidence>
<dbReference type="Proteomes" id="UP000887568">
    <property type="component" value="Unplaced"/>
</dbReference>
<evidence type="ECO:0000256" key="8">
    <source>
        <dbReference type="RuleBase" id="RU000688"/>
    </source>
</evidence>
<dbReference type="SUPFAM" id="SSF81321">
    <property type="entry name" value="Family A G protein-coupled receptor-like"/>
    <property type="match status" value="1"/>
</dbReference>
<evidence type="ECO:0000256" key="2">
    <source>
        <dbReference type="ARBA" id="ARBA00022692"/>
    </source>
</evidence>
<dbReference type="GO" id="GO:0008188">
    <property type="term" value="F:neuropeptide receptor activity"/>
    <property type="evidence" value="ECO:0007669"/>
    <property type="project" value="TreeGrafter"/>
</dbReference>
<dbReference type="PANTHER" id="PTHR45695:SF26">
    <property type="entry name" value="NEUROPEPTIDE CCHAMIDE-1 RECEPTOR"/>
    <property type="match status" value="1"/>
</dbReference>
<feature type="transmembrane region" description="Helical" evidence="9">
    <location>
        <begin position="67"/>
        <end position="91"/>
    </location>
</feature>
<organism evidence="11 12">
    <name type="scientific">Patiria miniata</name>
    <name type="common">Bat star</name>
    <name type="synonym">Asterina miniata</name>
    <dbReference type="NCBI Taxonomy" id="46514"/>
    <lineage>
        <taxon>Eukaryota</taxon>
        <taxon>Metazoa</taxon>
        <taxon>Echinodermata</taxon>
        <taxon>Eleutherozoa</taxon>
        <taxon>Asterozoa</taxon>
        <taxon>Asteroidea</taxon>
        <taxon>Valvatacea</taxon>
        <taxon>Valvatida</taxon>
        <taxon>Asterinidae</taxon>
        <taxon>Patiria</taxon>
    </lineage>
</organism>
<evidence type="ECO:0000259" key="10">
    <source>
        <dbReference type="PROSITE" id="PS50262"/>
    </source>
</evidence>
<evidence type="ECO:0000256" key="9">
    <source>
        <dbReference type="SAM" id="Phobius"/>
    </source>
</evidence>
<dbReference type="EnsemblMetazoa" id="XM_038222078.1">
    <property type="protein sequence ID" value="XP_038078006.1"/>
    <property type="gene ID" value="LOC119745600"/>
</dbReference>
<comment type="subcellular location">
    <subcellularLocation>
        <location evidence="1">Membrane</location>
        <topology evidence="1">Multi-pass membrane protein</topology>
    </subcellularLocation>
</comment>
<dbReference type="OrthoDB" id="10049706at2759"/>
<sequence>MASLTTAFPNFTWNNSIDYHAERVDAYEAVAMALVLLFGLMGVIGNGILVCIVLLNPDMRSVPNILIASLGLGDFFVVITSVPFTFVSYLYNIYPFSSAVCKFANAVPIVSHGVSVFTLSALSYDRYTAIVRPMQRRKSNAVRRTYAVAVTIWALSVTLGIPTAILAKRDVFHFQGFEIAICYALPVNLTLEGAVPTTAAKVHEVVRCLIMFVIPLAIITMYYMLIAMQLIQSSKAIPCEGHGDSRQLRARRRLARTVLVLVVIFAICWIPHFVYRLWFQFAFSVEVFDSLGMFILSTGSFLLTYANSCINPIALCFLSKTYRRYFARYLCCIRVRKLSHVRVARTNMYQMTPGTPTSTIYNYNKRSGDGSLRGSSVETKTCTV</sequence>
<dbReference type="PANTHER" id="PTHR45695">
    <property type="entry name" value="LEUCOKININ RECEPTOR-RELATED"/>
    <property type="match status" value="1"/>
</dbReference>
<protein>
    <recommendedName>
        <fullName evidence="10">G-protein coupled receptors family 1 profile domain-containing protein</fullName>
    </recommendedName>
</protein>
<accession>A0A914BQS5</accession>
<comment type="similarity">
    <text evidence="8">Belongs to the G-protein coupled receptor 1 family.</text>
</comment>
<feature type="domain" description="G-protein coupled receptors family 1 profile" evidence="10">
    <location>
        <begin position="45"/>
        <end position="315"/>
    </location>
</feature>
<dbReference type="OMA" id="GWERDFL"/>
<evidence type="ECO:0000313" key="12">
    <source>
        <dbReference type="Proteomes" id="UP000887568"/>
    </source>
</evidence>
<keyword evidence="4 8" id="KW-0297">G-protein coupled receptor</keyword>
<dbReference type="GeneID" id="119745600"/>
<dbReference type="RefSeq" id="XP_038078006.1">
    <property type="nucleotide sequence ID" value="XM_038222078.1"/>
</dbReference>
<dbReference type="InterPro" id="IPR017452">
    <property type="entry name" value="GPCR_Rhodpsn_7TM"/>
</dbReference>
<dbReference type="PROSITE" id="PS50262">
    <property type="entry name" value="G_PROTEIN_RECEP_F1_2"/>
    <property type="match status" value="1"/>
</dbReference>
<feature type="transmembrane region" description="Helical" evidence="9">
    <location>
        <begin position="254"/>
        <end position="274"/>
    </location>
</feature>
<keyword evidence="5 9" id="KW-0472">Membrane</keyword>
<keyword evidence="2 8" id="KW-0812">Transmembrane</keyword>
<evidence type="ECO:0000256" key="4">
    <source>
        <dbReference type="ARBA" id="ARBA00023040"/>
    </source>
</evidence>
<proteinExistence type="inferred from homology"/>